<accession>A0A6B0QZU7</accession>
<gene>
    <name evidence="1" type="ORF">E5288_WYG009796</name>
</gene>
<reference evidence="1" key="1">
    <citation type="submission" date="2019-10" db="EMBL/GenBank/DDBJ databases">
        <title>The sequence and de novo assembly of the wild yak genome.</title>
        <authorList>
            <person name="Liu Y."/>
        </authorList>
    </citation>
    <scope>NUCLEOTIDE SEQUENCE [LARGE SCALE GENOMIC DNA]</scope>
    <source>
        <strain evidence="1">WY2019</strain>
    </source>
</reference>
<sequence length="81" mass="9290">MTSTQISKLEIQLTLTLQALKPSGHLGDRNGKVQSTNTLKNKQESFGIVKGEMKLFWHFNADGMFKFLFKQQIYLPCKIRS</sequence>
<evidence type="ECO:0000313" key="1">
    <source>
        <dbReference type="EMBL" id="MXQ82502.1"/>
    </source>
</evidence>
<evidence type="ECO:0000313" key="2">
    <source>
        <dbReference type="Proteomes" id="UP000322234"/>
    </source>
</evidence>
<dbReference type="Proteomes" id="UP000322234">
    <property type="component" value="Unassembled WGS sequence"/>
</dbReference>
<comment type="caution">
    <text evidence="1">The sequence shown here is derived from an EMBL/GenBank/DDBJ whole genome shotgun (WGS) entry which is preliminary data.</text>
</comment>
<proteinExistence type="predicted"/>
<organism evidence="1 2">
    <name type="scientific">Bos mutus</name>
    <name type="common">wild yak</name>
    <dbReference type="NCBI Taxonomy" id="72004"/>
    <lineage>
        <taxon>Eukaryota</taxon>
        <taxon>Metazoa</taxon>
        <taxon>Chordata</taxon>
        <taxon>Craniata</taxon>
        <taxon>Vertebrata</taxon>
        <taxon>Euteleostomi</taxon>
        <taxon>Mammalia</taxon>
        <taxon>Eutheria</taxon>
        <taxon>Laurasiatheria</taxon>
        <taxon>Artiodactyla</taxon>
        <taxon>Ruminantia</taxon>
        <taxon>Pecora</taxon>
        <taxon>Bovidae</taxon>
        <taxon>Bovinae</taxon>
        <taxon>Bos</taxon>
    </lineage>
</organism>
<protein>
    <submittedName>
        <fullName evidence="1">Uncharacterized protein</fullName>
    </submittedName>
</protein>
<name>A0A6B0QZU7_9CETA</name>
<keyword evidence="2" id="KW-1185">Reference proteome</keyword>
<dbReference type="EMBL" id="VBQZ03000013">
    <property type="protein sequence ID" value="MXQ82502.1"/>
    <property type="molecule type" value="Genomic_DNA"/>
</dbReference>
<dbReference type="AlphaFoldDB" id="A0A6B0QZU7"/>